<evidence type="ECO:0000313" key="5">
    <source>
        <dbReference type="EMBL" id="EEV18422.1"/>
    </source>
</evidence>
<evidence type="ECO:0000313" key="6">
    <source>
        <dbReference type="Proteomes" id="UP000005709"/>
    </source>
</evidence>
<dbReference type="InterPro" id="IPR002104">
    <property type="entry name" value="Integrase_catalytic"/>
</dbReference>
<dbReference type="EMBL" id="ACYG01000014">
    <property type="protein sequence ID" value="EEV18422.1"/>
    <property type="molecule type" value="Genomic_DNA"/>
</dbReference>
<organism evidence="5 6">
    <name type="scientific">Campylobacter gracilis RM3268</name>
    <dbReference type="NCBI Taxonomy" id="553220"/>
    <lineage>
        <taxon>Bacteria</taxon>
        <taxon>Pseudomonadati</taxon>
        <taxon>Campylobacterota</taxon>
        <taxon>Epsilonproteobacteria</taxon>
        <taxon>Campylobacterales</taxon>
        <taxon>Campylobacteraceae</taxon>
        <taxon>Campylobacter</taxon>
    </lineage>
</organism>
<accession>C8PFF6</accession>
<dbReference type="RefSeq" id="WP_005869976.1">
    <property type="nucleotide sequence ID" value="NZ_ACYG01000014.1"/>
</dbReference>
<sequence length="290" mass="33029">MTLASIARDYLEALGQINFEQSRAQKFAFSHTKYLPKDAACIKKVDIQRWLAGLEEGLAPSTIKRVVLCWRRACEQAVEAGKLAKNPFLRAKYPKIPRSKTDPFSVEEVDLMLSKASGRLESFLAFAFYTGARCCEILALCWDDIDTEAMSISISKSLTDGLVKPRTKTGEDRIVPIFAPLLPYIAQLEKHRDSEWVFSRKQDHLFGSTALFGNGRWRKFLAECGIPYRSARHTRHTFATHMVERAVKGEIPLKWVSQILGHASLDMTIKVYARFLQNEHMKIDRSIALY</sequence>
<keyword evidence="3" id="KW-0233">DNA recombination</keyword>
<dbReference type="GO" id="GO:0003677">
    <property type="term" value="F:DNA binding"/>
    <property type="evidence" value="ECO:0007669"/>
    <property type="project" value="UniProtKB-KW"/>
</dbReference>
<comment type="similarity">
    <text evidence="1">Belongs to the 'phage' integrase family.</text>
</comment>
<dbReference type="PROSITE" id="PS51898">
    <property type="entry name" value="TYR_RECOMBINASE"/>
    <property type="match status" value="1"/>
</dbReference>
<dbReference type="InterPro" id="IPR050090">
    <property type="entry name" value="Tyrosine_recombinase_XerCD"/>
</dbReference>
<comment type="caution">
    <text evidence="5">The sequence shown here is derived from an EMBL/GenBank/DDBJ whole genome shotgun (WGS) entry which is preliminary data.</text>
</comment>
<keyword evidence="2" id="KW-0238">DNA-binding</keyword>
<dbReference type="Gene3D" id="1.10.150.130">
    <property type="match status" value="1"/>
</dbReference>
<evidence type="ECO:0000256" key="2">
    <source>
        <dbReference type="ARBA" id="ARBA00023125"/>
    </source>
</evidence>
<protein>
    <submittedName>
        <fullName evidence="5">Site-specific recombinase, phage integrase family</fullName>
    </submittedName>
</protein>
<dbReference type="PANTHER" id="PTHR30349">
    <property type="entry name" value="PHAGE INTEGRASE-RELATED"/>
    <property type="match status" value="1"/>
</dbReference>
<gene>
    <name evidence="5" type="ORF">CAMGR0001_2114</name>
</gene>
<name>C8PFF6_9BACT</name>
<dbReference type="SUPFAM" id="SSF56349">
    <property type="entry name" value="DNA breaking-rejoining enzymes"/>
    <property type="match status" value="1"/>
</dbReference>
<feature type="domain" description="Tyr recombinase" evidence="4">
    <location>
        <begin position="99"/>
        <end position="286"/>
    </location>
</feature>
<dbReference type="STRING" id="824.CGRAC_0218"/>
<dbReference type="InterPro" id="IPR010998">
    <property type="entry name" value="Integrase_recombinase_N"/>
</dbReference>
<evidence type="ECO:0000259" key="4">
    <source>
        <dbReference type="PROSITE" id="PS51898"/>
    </source>
</evidence>
<dbReference type="Gene3D" id="1.10.443.10">
    <property type="entry name" value="Intergrase catalytic core"/>
    <property type="match status" value="1"/>
</dbReference>
<dbReference type="GO" id="GO:0015074">
    <property type="term" value="P:DNA integration"/>
    <property type="evidence" value="ECO:0007669"/>
    <property type="project" value="InterPro"/>
</dbReference>
<dbReference type="PANTHER" id="PTHR30349:SF64">
    <property type="entry name" value="PROPHAGE INTEGRASE INTD-RELATED"/>
    <property type="match status" value="1"/>
</dbReference>
<evidence type="ECO:0000256" key="1">
    <source>
        <dbReference type="ARBA" id="ARBA00008857"/>
    </source>
</evidence>
<reference evidence="5 6" key="1">
    <citation type="submission" date="2009-07" db="EMBL/GenBank/DDBJ databases">
        <authorList>
            <person name="Madupu R."/>
            <person name="Sebastian Y."/>
            <person name="Durkin A.S."/>
            <person name="Torralba M."/>
            <person name="Methe B."/>
            <person name="Sutton G.G."/>
            <person name="Strausberg R.L."/>
            <person name="Nelson K.E."/>
        </authorList>
    </citation>
    <scope>NUCLEOTIDE SEQUENCE [LARGE SCALE GENOMIC DNA]</scope>
    <source>
        <strain evidence="5 6">RM3268</strain>
    </source>
</reference>
<dbReference type="eggNOG" id="COG0582">
    <property type="taxonomic scope" value="Bacteria"/>
</dbReference>
<dbReference type="AlphaFoldDB" id="C8PFF6"/>
<dbReference type="OrthoDB" id="5391994at2"/>
<dbReference type="Pfam" id="PF00589">
    <property type="entry name" value="Phage_integrase"/>
    <property type="match status" value="1"/>
</dbReference>
<dbReference type="InterPro" id="IPR011010">
    <property type="entry name" value="DNA_brk_join_enz"/>
</dbReference>
<proteinExistence type="inferred from homology"/>
<keyword evidence="6" id="KW-1185">Reference proteome</keyword>
<dbReference type="CDD" id="cd01189">
    <property type="entry name" value="INT_ICEBs1_C_like"/>
    <property type="match status" value="1"/>
</dbReference>
<evidence type="ECO:0000256" key="3">
    <source>
        <dbReference type="ARBA" id="ARBA00023172"/>
    </source>
</evidence>
<dbReference type="Proteomes" id="UP000005709">
    <property type="component" value="Unassembled WGS sequence"/>
</dbReference>
<dbReference type="GO" id="GO:0006310">
    <property type="term" value="P:DNA recombination"/>
    <property type="evidence" value="ECO:0007669"/>
    <property type="project" value="UniProtKB-KW"/>
</dbReference>
<dbReference type="InterPro" id="IPR013762">
    <property type="entry name" value="Integrase-like_cat_sf"/>
</dbReference>